<proteinExistence type="predicted"/>
<name>A0A834HVV8_RHYFE</name>
<dbReference type="EMBL" id="JAACXV010014267">
    <property type="protein sequence ID" value="KAF7269049.1"/>
    <property type="molecule type" value="Genomic_DNA"/>
</dbReference>
<evidence type="ECO:0000313" key="1">
    <source>
        <dbReference type="EMBL" id="KAF7269049.1"/>
    </source>
</evidence>
<reference evidence="1" key="1">
    <citation type="submission" date="2020-08" db="EMBL/GenBank/DDBJ databases">
        <title>Genome sequencing and assembly of the red palm weevil Rhynchophorus ferrugineus.</title>
        <authorList>
            <person name="Dias G.B."/>
            <person name="Bergman C.M."/>
            <person name="Manee M."/>
        </authorList>
    </citation>
    <scope>NUCLEOTIDE SEQUENCE</scope>
    <source>
        <strain evidence="1">AA-2017</strain>
        <tissue evidence="1">Whole larva</tissue>
    </source>
</reference>
<evidence type="ECO:0000313" key="2">
    <source>
        <dbReference type="Proteomes" id="UP000625711"/>
    </source>
</evidence>
<keyword evidence="2" id="KW-1185">Reference proteome</keyword>
<accession>A0A834HVV8</accession>
<dbReference type="AlphaFoldDB" id="A0A834HVV8"/>
<sequence>MMLRDYRNSTVCLRQTQKVKDQSQLDTHAYRFDGPLLFPPIPTGEIKDREGAHEWDSDLCFFRDYEPPPLTGIGVVFMAATTDRGDSFAG</sequence>
<protein>
    <submittedName>
        <fullName evidence="1">Uncharacterized protein</fullName>
    </submittedName>
</protein>
<gene>
    <name evidence="1" type="ORF">GWI33_017888</name>
</gene>
<dbReference type="Proteomes" id="UP000625711">
    <property type="component" value="Unassembled WGS sequence"/>
</dbReference>
<comment type="caution">
    <text evidence="1">The sequence shown here is derived from an EMBL/GenBank/DDBJ whole genome shotgun (WGS) entry which is preliminary data.</text>
</comment>
<organism evidence="1 2">
    <name type="scientific">Rhynchophorus ferrugineus</name>
    <name type="common">Red palm weevil</name>
    <name type="synonym">Curculio ferrugineus</name>
    <dbReference type="NCBI Taxonomy" id="354439"/>
    <lineage>
        <taxon>Eukaryota</taxon>
        <taxon>Metazoa</taxon>
        <taxon>Ecdysozoa</taxon>
        <taxon>Arthropoda</taxon>
        <taxon>Hexapoda</taxon>
        <taxon>Insecta</taxon>
        <taxon>Pterygota</taxon>
        <taxon>Neoptera</taxon>
        <taxon>Endopterygota</taxon>
        <taxon>Coleoptera</taxon>
        <taxon>Polyphaga</taxon>
        <taxon>Cucujiformia</taxon>
        <taxon>Curculionidae</taxon>
        <taxon>Dryophthorinae</taxon>
        <taxon>Rhynchophorus</taxon>
    </lineage>
</organism>